<dbReference type="Proteomes" id="UP000294933">
    <property type="component" value="Unassembled WGS sequence"/>
</dbReference>
<keyword evidence="2" id="KW-1185">Reference proteome</keyword>
<dbReference type="PANTHER" id="PTHR37992">
    <property type="entry name" value="EXPRESSED PROTEIN"/>
    <property type="match status" value="1"/>
</dbReference>
<dbReference type="OrthoDB" id="2332199at2759"/>
<evidence type="ECO:0000313" key="2">
    <source>
        <dbReference type="Proteomes" id="UP000294933"/>
    </source>
</evidence>
<reference evidence="1 2" key="1">
    <citation type="submission" date="2018-06" db="EMBL/GenBank/DDBJ databases">
        <title>A transcriptomic atlas of mushroom development highlights an independent origin of complex multicellularity.</title>
        <authorList>
            <consortium name="DOE Joint Genome Institute"/>
            <person name="Krizsan K."/>
            <person name="Almasi E."/>
            <person name="Merenyi Z."/>
            <person name="Sahu N."/>
            <person name="Viragh M."/>
            <person name="Koszo T."/>
            <person name="Mondo S."/>
            <person name="Kiss B."/>
            <person name="Balint B."/>
            <person name="Kues U."/>
            <person name="Barry K."/>
            <person name="Hegedus J.C."/>
            <person name="Henrissat B."/>
            <person name="Johnson J."/>
            <person name="Lipzen A."/>
            <person name="Ohm R."/>
            <person name="Nagy I."/>
            <person name="Pangilinan J."/>
            <person name="Yan J."/>
            <person name="Xiong Y."/>
            <person name="Grigoriev I.V."/>
            <person name="Hibbett D.S."/>
            <person name="Nagy L.G."/>
        </authorList>
    </citation>
    <scope>NUCLEOTIDE SEQUENCE [LARGE SCALE GENOMIC DNA]</scope>
    <source>
        <strain evidence="1 2">SZMC22713</strain>
    </source>
</reference>
<proteinExistence type="predicted"/>
<dbReference type="EMBL" id="ML170197">
    <property type="protein sequence ID" value="TDL19435.1"/>
    <property type="molecule type" value="Genomic_DNA"/>
</dbReference>
<dbReference type="PANTHER" id="PTHR37992:SF1">
    <property type="entry name" value="DUF1774-DOMAIN-CONTAINING PROTEIN"/>
    <property type="match status" value="1"/>
</dbReference>
<dbReference type="InterPro" id="IPR013920">
    <property type="entry name" value="DUF1774_fun"/>
</dbReference>
<dbReference type="VEuPathDB" id="FungiDB:BD410DRAFT_752351"/>
<organism evidence="1 2">
    <name type="scientific">Rickenella mellea</name>
    <dbReference type="NCBI Taxonomy" id="50990"/>
    <lineage>
        <taxon>Eukaryota</taxon>
        <taxon>Fungi</taxon>
        <taxon>Dikarya</taxon>
        <taxon>Basidiomycota</taxon>
        <taxon>Agaricomycotina</taxon>
        <taxon>Agaricomycetes</taxon>
        <taxon>Hymenochaetales</taxon>
        <taxon>Rickenellaceae</taxon>
        <taxon>Rickenella</taxon>
    </lineage>
</organism>
<evidence type="ECO:0000313" key="1">
    <source>
        <dbReference type="EMBL" id="TDL19435.1"/>
    </source>
</evidence>
<name>A0A4Y7PWD9_9AGAM</name>
<sequence>MQLSTARMMAPASLAINFGAQLYGSLSKPNIKDIADANHYAFSPNPYFIGAFFAPQLVLQLLWLRQFFVRNGEAVEPPQLSYAPIDVIGNMSLAAWMVFWQAEQFGLSELMVAINTFSQLYAVSQLPPVGPENRLTHFVAKSFAGIGILDLFDNGGVAMRYPAPPSFAVQAMTSACFLASSVMSDWIMGGVLVYDLVAMAVGQKDTWGGTLGWLGGACAAIVVVKNAVF</sequence>
<dbReference type="AlphaFoldDB" id="A0A4Y7PWD9"/>
<accession>A0A4Y7PWD9</accession>
<protein>
    <submittedName>
        <fullName evidence="1">Uncharacterized protein</fullName>
    </submittedName>
</protein>
<gene>
    <name evidence="1" type="ORF">BD410DRAFT_752351</name>
</gene>